<organism evidence="1">
    <name type="scientific">marine metagenome</name>
    <dbReference type="NCBI Taxonomy" id="408172"/>
    <lineage>
        <taxon>unclassified sequences</taxon>
        <taxon>metagenomes</taxon>
        <taxon>ecological metagenomes</taxon>
    </lineage>
</organism>
<dbReference type="AlphaFoldDB" id="A0A383AWR7"/>
<name>A0A383AWR7_9ZZZZ</name>
<dbReference type="EMBL" id="UINC01195541">
    <property type="protein sequence ID" value="SVE12152.1"/>
    <property type="molecule type" value="Genomic_DNA"/>
</dbReference>
<feature type="non-terminal residue" evidence="1">
    <location>
        <position position="1"/>
    </location>
</feature>
<proteinExistence type="predicted"/>
<accession>A0A383AWR7</accession>
<reference evidence="1" key="1">
    <citation type="submission" date="2018-05" db="EMBL/GenBank/DDBJ databases">
        <authorList>
            <person name="Lanie J.A."/>
            <person name="Ng W.-L."/>
            <person name="Kazmierczak K.M."/>
            <person name="Andrzejewski T.M."/>
            <person name="Davidsen T.M."/>
            <person name="Wayne K.J."/>
            <person name="Tettelin H."/>
            <person name="Glass J.I."/>
            <person name="Rusch D."/>
            <person name="Podicherti R."/>
            <person name="Tsui H.-C.T."/>
            <person name="Winkler M.E."/>
        </authorList>
    </citation>
    <scope>NUCLEOTIDE SEQUENCE</scope>
</reference>
<dbReference type="SUPFAM" id="SSF56935">
    <property type="entry name" value="Porins"/>
    <property type="match status" value="1"/>
</dbReference>
<gene>
    <name evidence="1" type="ORF">METZ01_LOCUS465006</name>
</gene>
<evidence type="ECO:0008006" key="2">
    <source>
        <dbReference type="Google" id="ProtNLM"/>
    </source>
</evidence>
<protein>
    <recommendedName>
        <fullName evidence="2">TonB-dependent receptor-like beta-barrel domain-containing protein</fullName>
    </recommendedName>
</protein>
<evidence type="ECO:0000313" key="1">
    <source>
        <dbReference type="EMBL" id="SVE12152.1"/>
    </source>
</evidence>
<dbReference type="Gene3D" id="2.40.160.20">
    <property type="match status" value="1"/>
</dbReference>
<sequence length="249" mass="26969">YQPSDSLVIVVDILSIDYSDSGVRRGIIDPFTAVNVTGSGANSTGTQINANSVLRTDPRQKDGELDTFGLNATYFLNDNWSVELDAARSESKKRDLRGESYAGLGRSGALDPSQYGSREFVMSPDGIVFTDSSGLDVFSDPTLLQLAGPQSWGGGMASLAEQFETDVLQANGNPFSYLNGQDGFLNYADFGEELTTVKLELSGLVDGEFFSKFTAGVNFSDRYKDKVNKGFFATAYSYPFSDSIPSDYV</sequence>
<feature type="non-terminal residue" evidence="1">
    <location>
        <position position="249"/>
    </location>
</feature>